<dbReference type="SMART" id="SM00344">
    <property type="entry name" value="HTH_ASNC"/>
    <property type="match status" value="1"/>
</dbReference>
<evidence type="ECO:0000256" key="3">
    <source>
        <dbReference type="ARBA" id="ARBA00023163"/>
    </source>
</evidence>
<evidence type="ECO:0000256" key="2">
    <source>
        <dbReference type="ARBA" id="ARBA00023125"/>
    </source>
</evidence>
<dbReference type="KEGG" id="kim:G3T16_01965"/>
<dbReference type="InterPro" id="IPR011991">
    <property type="entry name" value="ArsR-like_HTH"/>
</dbReference>
<dbReference type="InterPro" id="IPR011008">
    <property type="entry name" value="Dimeric_a/b-barrel"/>
</dbReference>
<accession>A0A6C0U4H8</accession>
<evidence type="ECO:0000313" key="6">
    <source>
        <dbReference type="Proteomes" id="UP000477680"/>
    </source>
</evidence>
<dbReference type="Pfam" id="PF13412">
    <property type="entry name" value="HTH_24"/>
    <property type="match status" value="1"/>
</dbReference>
<dbReference type="GO" id="GO:0006355">
    <property type="term" value="P:regulation of DNA-templated transcription"/>
    <property type="evidence" value="ECO:0007669"/>
    <property type="project" value="UniProtKB-ARBA"/>
</dbReference>
<dbReference type="EMBL" id="CP048711">
    <property type="protein sequence ID" value="QIB64354.1"/>
    <property type="molecule type" value="Genomic_DNA"/>
</dbReference>
<dbReference type="GO" id="GO:0043200">
    <property type="term" value="P:response to amino acid"/>
    <property type="evidence" value="ECO:0007669"/>
    <property type="project" value="TreeGrafter"/>
</dbReference>
<dbReference type="GO" id="GO:0005829">
    <property type="term" value="C:cytosol"/>
    <property type="evidence" value="ECO:0007669"/>
    <property type="project" value="TreeGrafter"/>
</dbReference>
<evidence type="ECO:0000259" key="4">
    <source>
        <dbReference type="PROSITE" id="PS50956"/>
    </source>
</evidence>
<keyword evidence="2" id="KW-0238">DNA-binding</keyword>
<keyword evidence="1" id="KW-0805">Transcription regulation</keyword>
<dbReference type="PRINTS" id="PR00033">
    <property type="entry name" value="HTHASNC"/>
</dbReference>
<feature type="domain" description="HTH asnC-type" evidence="4">
    <location>
        <begin position="1"/>
        <end position="57"/>
    </location>
</feature>
<evidence type="ECO:0000313" key="5">
    <source>
        <dbReference type="EMBL" id="QIB64354.1"/>
    </source>
</evidence>
<proteinExistence type="predicted"/>
<protein>
    <submittedName>
        <fullName evidence="5">Lrp/AsnC family transcriptional regulator</fullName>
    </submittedName>
</protein>
<reference evidence="5 6" key="1">
    <citation type="submission" date="2020-02" db="EMBL/GenBank/DDBJ databases">
        <title>Genome sequencing for Kineobactrum sp. M2.</title>
        <authorList>
            <person name="Park S.-J."/>
        </authorList>
    </citation>
    <scope>NUCLEOTIDE SEQUENCE [LARGE SCALE GENOMIC DNA]</scope>
    <source>
        <strain evidence="5 6">M2</strain>
    </source>
</reference>
<dbReference type="Pfam" id="PF01037">
    <property type="entry name" value="AsnC_trans_reg"/>
    <property type="match status" value="1"/>
</dbReference>
<dbReference type="RefSeq" id="WP_163493604.1">
    <property type="nucleotide sequence ID" value="NZ_CP048711.1"/>
</dbReference>
<dbReference type="InterPro" id="IPR036388">
    <property type="entry name" value="WH-like_DNA-bd_sf"/>
</dbReference>
<dbReference type="GO" id="GO:0043565">
    <property type="term" value="F:sequence-specific DNA binding"/>
    <property type="evidence" value="ECO:0007669"/>
    <property type="project" value="InterPro"/>
</dbReference>
<gene>
    <name evidence="5" type="ORF">G3T16_01965</name>
</gene>
<dbReference type="Gene3D" id="1.10.10.10">
    <property type="entry name" value="Winged helix-like DNA-binding domain superfamily/Winged helix DNA-binding domain"/>
    <property type="match status" value="1"/>
</dbReference>
<dbReference type="InterPro" id="IPR000485">
    <property type="entry name" value="AsnC-type_HTH_dom"/>
</dbReference>
<dbReference type="PROSITE" id="PS50956">
    <property type="entry name" value="HTH_ASNC_2"/>
    <property type="match status" value="1"/>
</dbReference>
<dbReference type="PANTHER" id="PTHR30154:SF34">
    <property type="entry name" value="TRANSCRIPTIONAL REGULATOR AZLB"/>
    <property type="match status" value="1"/>
</dbReference>
<dbReference type="InterPro" id="IPR036390">
    <property type="entry name" value="WH_DNA-bd_sf"/>
</dbReference>
<sequence length="151" mass="16712">MATTDDTDQKLISLLRSNARLPVVDLARKLGLSRATVQNRMNRLERTGIIINYTINVKAGAELNPVRALVSIAADAKKEARAIELLAGMPEVVSIHHTTGRWDIIAEIRTDTLETFNRVVGEIRFIDGISMTETNLLLDSMEYGTPVLINV</sequence>
<dbReference type="AlphaFoldDB" id="A0A6C0U4H8"/>
<keyword evidence="6" id="KW-1185">Reference proteome</keyword>
<dbReference type="InterPro" id="IPR019887">
    <property type="entry name" value="Tscrpt_reg_AsnC/Lrp_C"/>
</dbReference>
<evidence type="ECO:0000256" key="1">
    <source>
        <dbReference type="ARBA" id="ARBA00023015"/>
    </source>
</evidence>
<dbReference type="Proteomes" id="UP000477680">
    <property type="component" value="Chromosome"/>
</dbReference>
<dbReference type="Gene3D" id="3.30.70.920">
    <property type="match status" value="1"/>
</dbReference>
<dbReference type="InterPro" id="IPR019888">
    <property type="entry name" value="Tscrpt_reg_AsnC-like"/>
</dbReference>
<dbReference type="SUPFAM" id="SSF54909">
    <property type="entry name" value="Dimeric alpha+beta barrel"/>
    <property type="match status" value="1"/>
</dbReference>
<name>A0A6C0U4H8_9GAMM</name>
<dbReference type="PANTHER" id="PTHR30154">
    <property type="entry name" value="LEUCINE-RESPONSIVE REGULATORY PROTEIN"/>
    <property type="match status" value="1"/>
</dbReference>
<keyword evidence="3" id="KW-0804">Transcription</keyword>
<dbReference type="CDD" id="cd00090">
    <property type="entry name" value="HTH_ARSR"/>
    <property type="match status" value="1"/>
</dbReference>
<dbReference type="SUPFAM" id="SSF46785">
    <property type="entry name" value="Winged helix' DNA-binding domain"/>
    <property type="match status" value="1"/>
</dbReference>
<organism evidence="5 6">
    <name type="scientific">Kineobactrum salinum</name>
    <dbReference type="NCBI Taxonomy" id="2708301"/>
    <lineage>
        <taxon>Bacteria</taxon>
        <taxon>Pseudomonadati</taxon>
        <taxon>Pseudomonadota</taxon>
        <taxon>Gammaproteobacteria</taxon>
        <taxon>Cellvibrionales</taxon>
        <taxon>Halieaceae</taxon>
        <taxon>Kineobactrum</taxon>
    </lineage>
</organism>